<evidence type="ECO:0000259" key="1">
    <source>
        <dbReference type="PROSITE" id="PS50042"/>
    </source>
</evidence>
<evidence type="ECO:0000313" key="3">
    <source>
        <dbReference type="Proteomes" id="UP000228948"/>
    </source>
</evidence>
<evidence type="ECO:0000313" key="2">
    <source>
        <dbReference type="EMBL" id="ATX67657.1"/>
    </source>
</evidence>
<dbReference type="AlphaFoldDB" id="A0A2K8KDX3"/>
<reference evidence="2 3" key="1">
    <citation type="submission" date="2017-11" db="EMBL/GenBank/DDBJ databases">
        <title>Revised Sequence and Annotation of the Rhodobaca barguzinensis strain alga05 Genome.</title>
        <authorList>
            <person name="Kopejtka K."/>
            <person name="Tomasch J.M."/>
            <person name="Bunk B."/>
            <person name="Koblizek M."/>
        </authorList>
    </citation>
    <scope>NUCLEOTIDE SEQUENCE [LARGE SCALE GENOMIC DNA]</scope>
    <source>
        <strain evidence="3">alga05</strain>
    </source>
</reference>
<gene>
    <name evidence="2" type="ORF">BG454_03685</name>
</gene>
<keyword evidence="3" id="KW-1185">Reference proteome</keyword>
<accession>A0A2K8KDX3</accession>
<dbReference type="InterPro" id="IPR018490">
    <property type="entry name" value="cNMP-bd_dom_sf"/>
</dbReference>
<dbReference type="STRING" id="441209.GCA_001870665_00481"/>
<dbReference type="EMBL" id="CP024899">
    <property type="protein sequence ID" value="ATX67657.1"/>
    <property type="molecule type" value="Genomic_DNA"/>
</dbReference>
<proteinExistence type="predicted"/>
<dbReference type="Proteomes" id="UP000228948">
    <property type="component" value="Chromosome"/>
</dbReference>
<dbReference type="PROSITE" id="PS50042">
    <property type="entry name" value="CNMP_BINDING_3"/>
    <property type="match status" value="1"/>
</dbReference>
<organism evidence="2 3">
    <name type="scientific">Roseinatronobacter bogoriensis subsp. barguzinensis</name>
    <dbReference type="NCBI Taxonomy" id="441209"/>
    <lineage>
        <taxon>Bacteria</taxon>
        <taxon>Pseudomonadati</taxon>
        <taxon>Pseudomonadota</taxon>
        <taxon>Alphaproteobacteria</taxon>
        <taxon>Rhodobacterales</taxon>
        <taxon>Paracoccaceae</taxon>
        <taxon>Roseinatronobacter</taxon>
    </lineage>
</organism>
<dbReference type="CDD" id="cd00038">
    <property type="entry name" value="CAP_ED"/>
    <property type="match status" value="1"/>
</dbReference>
<dbReference type="InterPro" id="IPR000595">
    <property type="entry name" value="cNMP-bd_dom"/>
</dbReference>
<dbReference type="SUPFAM" id="SSF51206">
    <property type="entry name" value="cAMP-binding domain-like"/>
    <property type="match status" value="1"/>
</dbReference>
<dbReference type="InterPro" id="IPR014710">
    <property type="entry name" value="RmlC-like_jellyroll"/>
</dbReference>
<dbReference type="SMART" id="SM00100">
    <property type="entry name" value="cNMP"/>
    <property type="match status" value="1"/>
</dbReference>
<feature type="domain" description="Cyclic nucleotide-binding" evidence="1">
    <location>
        <begin position="36"/>
        <end position="163"/>
    </location>
</feature>
<dbReference type="Gene3D" id="2.60.120.10">
    <property type="entry name" value="Jelly Rolls"/>
    <property type="match status" value="1"/>
</dbReference>
<protein>
    <submittedName>
        <fullName evidence="2">Crp/Fnr family transcriptional regulator</fullName>
    </submittedName>
</protein>
<name>A0A2K8KDX3_9RHOB</name>
<dbReference type="Pfam" id="PF00027">
    <property type="entry name" value="cNMP_binding"/>
    <property type="match status" value="1"/>
</dbReference>
<sequence length="223" mass="24909">MRRMILCGQGDWPEQRCHQDDPFHLWNPLVWVFLPVLHATGSIHMIAIMSALLETLFSDARILTLERGQALFHAGEAVRDMYLVRAGQVQLLRHTTRGICLVLQNATAGMVLAEASAYSNAYHCDAVATQPSAVSAMPRQAFRAALERDAALAQLWATHLAQSVQAARFRAEIRTLPKVADRLDAWLAEGNSLPERGRWQDVAAELGVSREALYRELSRRRSA</sequence>
<dbReference type="KEGG" id="rbg:BG454_03685"/>